<organism evidence="3 4">
    <name type="scientific">Abrus precatorius</name>
    <name type="common">Indian licorice</name>
    <name type="synonym">Glycine abrus</name>
    <dbReference type="NCBI Taxonomy" id="3816"/>
    <lineage>
        <taxon>Eukaryota</taxon>
        <taxon>Viridiplantae</taxon>
        <taxon>Streptophyta</taxon>
        <taxon>Embryophyta</taxon>
        <taxon>Tracheophyta</taxon>
        <taxon>Spermatophyta</taxon>
        <taxon>Magnoliopsida</taxon>
        <taxon>eudicotyledons</taxon>
        <taxon>Gunneridae</taxon>
        <taxon>Pentapetalae</taxon>
        <taxon>rosids</taxon>
        <taxon>fabids</taxon>
        <taxon>Fabales</taxon>
        <taxon>Fabaceae</taxon>
        <taxon>Papilionoideae</taxon>
        <taxon>50 kb inversion clade</taxon>
        <taxon>NPAAA clade</taxon>
        <taxon>indigoferoid/millettioid clade</taxon>
        <taxon>Abreae</taxon>
        <taxon>Abrus</taxon>
    </lineage>
</organism>
<dbReference type="KEGG" id="aprc:113853068"/>
<sequence>MGSSNFSFILPLVLLTFASMMSDTRVAGARNLLQSTLPLPKVPNVDLPPISGLPPLPKPQLPSVPDLSMPLPLLPPLPKPELPPLPNIPIPGASELPKLPKVAIPDVVINP</sequence>
<evidence type="ECO:0000313" key="4">
    <source>
        <dbReference type="RefSeq" id="XP_027339317.1"/>
    </source>
</evidence>
<accession>A0A8B8K6C9</accession>
<evidence type="ECO:0000256" key="1">
    <source>
        <dbReference type="SAM" id="MobiDB-lite"/>
    </source>
</evidence>
<dbReference type="Proteomes" id="UP000694853">
    <property type="component" value="Unplaced"/>
</dbReference>
<reference evidence="3" key="1">
    <citation type="journal article" date="2019" name="Toxins">
        <title>Detection of Abrin-Like and Prepropulchellin-Like Toxin Genes and Transcripts Using Whole Genome Sequencing and Full-Length Transcript Sequencing of Abrus precatorius.</title>
        <authorList>
            <person name="Hovde B.T."/>
            <person name="Daligault H.E."/>
            <person name="Hanschen E.R."/>
            <person name="Kunde Y.A."/>
            <person name="Johnson M.B."/>
            <person name="Starkenburg S.R."/>
            <person name="Johnson S.L."/>
        </authorList>
    </citation>
    <scope>NUCLEOTIDE SEQUENCE [LARGE SCALE GENOMIC DNA]</scope>
</reference>
<feature type="region of interest" description="Disordered" evidence="1">
    <location>
        <begin position="39"/>
        <end position="61"/>
    </location>
</feature>
<protein>
    <submittedName>
        <fullName evidence="4">Protein PELPK1-like</fullName>
    </submittedName>
</protein>
<evidence type="ECO:0000256" key="2">
    <source>
        <dbReference type="SAM" id="SignalP"/>
    </source>
</evidence>
<dbReference type="OrthoDB" id="1435985at2759"/>
<feature type="signal peptide" evidence="2">
    <location>
        <begin position="1"/>
        <end position="29"/>
    </location>
</feature>
<feature type="chain" id="PRO_5034463663" evidence="2">
    <location>
        <begin position="30"/>
        <end position="111"/>
    </location>
</feature>
<dbReference type="GeneID" id="113853068"/>
<evidence type="ECO:0000313" key="3">
    <source>
        <dbReference type="Proteomes" id="UP000694853"/>
    </source>
</evidence>
<dbReference type="RefSeq" id="XP_027339317.1">
    <property type="nucleotide sequence ID" value="XM_027483516.1"/>
</dbReference>
<proteinExistence type="predicted"/>
<feature type="compositionally biased region" description="Pro residues" evidence="1">
    <location>
        <begin position="51"/>
        <end position="61"/>
    </location>
</feature>
<name>A0A8B8K6C9_ABRPR</name>
<dbReference type="AlphaFoldDB" id="A0A8B8K6C9"/>
<keyword evidence="2" id="KW-0732">Signal</keyword>
<keyword evidence="3" id="KW-1185">Reference proteome</keyword>
<reference evidence="4" key="2">
    <citation type="submission" date="2025-08" db="UniProtKB">
        <authorList>
            <consortium name="RefSeq"/>
        </authorList>
    </citation>
    <scope>IDENTIFICATION</scope>
    <source>
        <tissue evidence="4">Young leaves</tissue>
    </source>
</reference>
<gene>
    <name evidence="4" type="primary">LOC113853068</name>
</gene>